<protein>
    <recommendedName>
        <fullName evidence="8">Nucleoporin Nup188 N-terminal subdomain III domain-containing protein</fullName>
    </recommendedName>
</protein>
<name>A0ABR0LMH9_9PEZI</name>
<evidence type="ECO:0000256" key="4">
    <source>
        <dbReference type="ARBA" id="ARBA00022927"/>
    </source>
</evidence>
<proteinExistence type="predicted"/>
<dbReference type="PANTHER" id="PTHR31431:SF1">
    <property type="entry name" value="NUCLEOPORIN NUP188"/>
    <property type="match status" value="1"/>
</dbReference>
<evidence type="ECO:0000256" key="1">
    <source>
        <dbReference type="ARBA" id="ARBA00004567"/>
    </source>
</evidence>
<comment type="caution">
    <text evidence="9">The sequence shown here is derived from an EMBL/GenBank/DDBJ whole genome shotgun (WGS) entry which is preliminary data.</text>
</comment>
<feature type="domain" description="Nucleoporin Nup188 N-terminal subdomain III" evidence="8">
    <location>
        <begin position="48"/>
        <end position="226"/>
    </location>
</feature>
<dbReference type="EMBL" id="JAVRRA010018238">
    <property type="protein sequence ID" value="KAK5189211.1"/>
    <property type="molecule type" value="Genomic_DNA"/>
</dbReference>
<feature type="non-terminal residue" evidence="9">
    <location>
        <position position="226"/>
    </location>
</feature>
<evidence type="ECO:0000259" key="8">
    <source>
        <dbReference type="Pfam" id="PF21093"/>
    </source>
</evidence>
<dbReference type="PANTHER" id="PTHR31431">
    <property type="entry name" value="NUCLEOPORIN NUP188 HOMOLOG"/>
    <property type="match status" value="1"/>
</dbReference>
<evidence type="ECO:0000256" key="5">
    <source>
        <dbReference type="ARBA" id="ARBA00023010"/>
    </source>
</evidence>
<dbReference type="InterPro" id="IPR048883">
    <property type="entry name" value="Nup188_N-subdom_III"/>
</dbReference>
<keyword evidence="5" id="KW-0811">Translocation</keyword>
<keyword evidence="3" id="KW-0509">mRNA transport</keyword>
<evidence type="ECO:0000256" key="2">
    <source>
        <dbReference type="ARBA" id="ARBA00022448"/>
    </source>
</evidence>
<keyword evidence="10" id="KW-1185">Reference proteome</keyword>
<dbReference type="Pfam" id="PF21093">
    <property type="entry name" value="Nup188_N-subdom_III"/>
    <property type="match status" value="1"/>
</dbReference>
<accession>A0ABR0LMH9</accession>
<sequence>MMIGRYDFLIGAVRVFEALVEDAILHAVARKTTTKELTRFSSTPVSASGTSNKVMSKVLFAFQRTLVDVFQSIPSWKFVDTRDKLEINTRILATFDRVLRYTYGFDDTPDTSQKITGVLASAANYLIDVFLSATSNDLPSRPILNILYTGITTPRPANTGAAARSYLSQTCSTLAFITTLLSTGLLLDIPSSHLEAHLFKALPLLVRLYSMHESYKSAIVILLDSL</sequence>
<comment type="subcellular location">
    <subcellularLocation>
        <location evidence="1">Nucleus</location>
        <location evidence="1">Nuclear pore complex</location>
    </subcellularLocation>
</comment>
<reference evidence="9 10" key="1">
    <citation type="submission" date="2023-08" db="EMBL/GenBank/DDBJ databases">
        <title>Black Yeasts Isolated from many extreme environments.</title>
        <authorList>
            <person name="Coleine C."/>
            <person name="Stajich J.E."/>
            <person name="Selbmann L."/>
        </authorList>
    </citation>
    <scope>NUCLEOTIDE SEQUENCE [LARGE SCALE GENOMIC DNA]</scope>
    <source>
        <strain evidence="9 10">CCFEE 536</strain>
    </source>
</reference>
<keyword evidence="6" id="KW-0906">Nuclear pore complex</keyword>
<evidence type="ECO:0000256" key="6">
    <source>
        <dbReference type="ARBA" id="ARBA00023132"/>
    </source>
</evidence>
<keyword evidence="4" id="KW-0653">Protein transport</keyword>
<gene>
    <name evidence="9" type="ORF">LTR16_008027</name>
</gene>
<keyword evidence="2" id="KW-0813">Transport</keyword>
<evidence type="ECO:0000256" key="3">
    <source>
        <dbReference type="ARBA" id="ARBA00022816"/>
    </source>
</evidence>
<organism evidence="9 10">
    <name type="scientific">Cryomyces antarcticus</name>
    <dbReference type="NCBI Taxonomy" id="329879"/>
    <lineage>
        <taxon>Eukaryota</taxon>
        <taxon>Fungi</taxon>
        <taxon>Dikarya</taxon>
        <taxon>Ascomycota</taxon>
        <taxon>Pezizomycotina</taxon>
        <taxon>Dothideomycetes</taxon>
        <taxon>Dothideomycetes incertae sedis</taxon>
        <taxon>Cryomyces</taxon>
    </lineage>
</organism>
<dbReference type="InterPro" id="IPR044840">
    <property type="entry name" value="Nup188"/>
</dbReference>
<evidence type="ECO:0000256" key="7">
    <source>
        <dbReference type="ARBA" id="ARBA00023242"/>
    </source>
</evidence>
<keyword evidence="7" id="KW-0539">Nucleus</keyword>
<evidence type="ECO:0000313" key="9">
    <source>
        <dbReference type="EMBL" id="KAK5189211.1"/>
    </source>
</evidence>
<evidence type="ECO:0000313" key="10">
    <source>
        <dbReference type="Proteomes" id="UP001357485"/>
    </source>
</evidence>
<dbReference type="Proteomes" id="UP001357485">
    <property type="component" value="Unassembled WGS sequence"/>
</dbReference>